<accession>A0ABW1YQZ0</accession>
<feature type="signal peptide" evidence="1">
    <location>
        <begin position="1"/>
        <end position="21"/>
    </location>
</feature>
<protein>
    <submittedName>
        <fullName evidence="2">Uncharacterized protein</fullName>
    </submittedName>
</protein>
<organism evidence="2 3">
    <name type="scientific">Microbulbifer taiwanensis</name>
    <dbReference type="NCBI Taxonomy" id="986746"/>
    <lineage>
        <taxon>Bacteria</taxon>
        <taxon>Pseudomonadati</taxon>
        <taxon>Pseudomonadota</taxon>
        <taxon>Gammaproteobacteria</taxon>
        <taxon>Cellvibrionales</taxon>
        <taxon>Microbulbiferaceae</taxon>
        <taxon>Microbulbifer</taxon>
    </lineage>
</organism>
<comment type="caution">
    <text evidence="2">The sequence shown here is derived from an EMBL/GenBank/DDBJ whole genome shotgun (WGS) entry which is preliminary data.</text>
</comment>
<name>A0ABW1YQZ0_9GAMM</name>
<keyword evidence="3" id="KW-1185">Reference proteome</keyword>
<evidence type="ECO:0000313" key="3">
    <source>
        <dbReference type="Proteomes" id="UP001596425"/>
    </source>
</evidence>
<evidence type="ECO:0000256" key="1">
    <source>
        <dbReference type="SAM" id="SignalP"/>
    </source>
</evidence>
<feature type="chain" id="PRO_5045732259" evidence="1">
    <location>
        <begin position="22"/>
        <end position="99"/>
    </location>
</feature>
<sequence>MRSIYKVALFATLGLSVACSSNTPVRQSIADDSTAESATAASESVVAQNKDRKICKERAITGSRFKQRTCMTAKEWETMSHESKGMVDGVTRNKIRYTD</sequence>
<dbReference type="Proteomes" id="UP001596425">
    <property type="component" value="Unassembled WGS sequence"/>
</dbReference>
<keyword evidence="1" id="KW-0732">Signal</keyword>
<dbReference type="RefSeq" id="WP_193191530.1">
    <property type="nucleotide sequence ID" value="NZ_JACZFR010000020.1"/>
</dbReference>
<proteinExistence type="predicted"/>
<dbReference type="EMBL" id="JBHSVR010000001">
    <property type="protein sequence ID" value="MFC6634778.1"/>
    <property type="molecule type" value="Genomic_DNA"/>
</dbReference>
<evidence type="ECO:0000313" key="2">
    <source>
        <dbReference type="EMBL" id="MFC6634778.1"/>
    </source>
</evidence>
<reference evidence="3" key="1">
    <citation type="journal article" date="2019" name="Int. J. Syst. Evol. Microbiol.">
        <title>The Global Catalogue of Microorganisms (GCM) 10K type strain sequencing project: providing services to taxonomists for standard genome sequencing and annotation.</title>
        <authorList>
            <consortium name="The Broad Institute Genomics Platform"/>
            <consortium name="The Broad Institute Genome Sequencing Center for Infectious Disease"/>
            <person name="Wu L."/>
            <person name="Ma J."/>
        </authorList>
    </citation>
    <scope>NUCLEOTIDE SEQUENCE [LARGE SCALE GENOMIC DNA]</scope>
    <source>
        <strain evidence="3">CGMCC 1.13718</strain>
    </source>
</reference>
<dbReference type="PROSITE" id="PS51257">
    <property type="entry name" value="PROKAR_LIPOPROTEIN"/>
    <property type="match status" value="1"/>
</dbReference>
<gene>
    <name evidence="2" type="ORF">ACFQBM_15935</name>
</gene>